<proteinExistence type="predicted"/>
<dbReference type="Proteomes" id="UP000284706">
    <property type="component" value="Unassembled WGS sequence"/>
</dbReference>
<gene>
    <name evidence="2" type="ORF">CVT26_008341</name>
</gene>
<organism evidence="2 3">
    <name type="scientific">Gymnopilus dilepis</name>
    <dbReference type="NCBI Taxonomy" id="231916"/>
    <lineage>
        <taxon>Eukaryota</taxon>
        <taxon>Fungi</taxon>
        <taxon>Dikarya</taxon>
        <taxon>Basidiomycota</taxon>
        <taxon>Agaricomycotina</taxon>
        <taxon>Agaricomycetes</taxon>
        <taxon>Agaricomycetidae</taxon>
        <taxon>Agaricales</taxon>
        <taxon>Agaricineae</taxon>
        <taxon>Hymenogastraceae</taxon>
        <taxon>Gymnopilus</taxon>
    </lineage>
</organism>
<feature type="region of interest" description="Disordered" evidence="1">
    <location>
        <begin position="30"/>
        <end position="75"/>
    </location>
</feature>
<keyword evidence="3" id="KW-1185">Reference proteome</keyword>
<protein>
    <submittedName>
        <fullName evidence="2">Uncharacterized protein</fullName>
    </submittedName>
</protein>
<comment type="caution">
    <text evidence="2">The sequence shown here is derived from an EMBL/GenBank/DDBJ whole genome shotgun (WGS) entry which is preliminary data.</text>
</comment>
<evidence type="ECO:0000313" key="3">
    <source>
        <dbReference type="Proteomes" id="UP000284706"/>
    </source>
</evidence>
<dbReference type="EMBL" id="NHYE01001419">
    <property type="protein sequence ID" value="PPQ95689.1"/>
    <property type="molecule type" value="Genomic_DNA"/>
</dbReference>
<accession>A0A409XY82</accession>
<evidence type="ECO:0000256" key="1">
    <source>
        <dbReference type="SAM" id="MobiDB-lite"/>
    </source>
</evidence>
<name>A0A409XY82_9AGAR</name>
<reference evidence="2 3" key="1">
    <citation type="journal article" date="2018" name="Evol. Lett.">
        <title>Horizontal gene cluster transfer increased hallucinogenic mushroom diversity.</title>
        <authorList>
            <person name="Reynolds H.T."/>
            <person name="Vijayakumar V."/>
            <person name="Gluck-Thaler E."/>
            <person name="Korotkin H.B."/>
            <person name="Matheny P.B."/>
            <person name="Slot J.C."/>
        </authorList>
    </citation>
    <scope>NUCLEOTIDE SEQUENCE [LARGE SCALE GENOMIC DNA]</scope>
    <source>
        <strain evidence="2 3">SRW20</strain>
    </source>
</reference>
<dbReference type="InParanoid" id="A0A409XY82"/>
<dbReference type="AlphaFoldDB" id="A0A409XY82"/>
<sequence length="143" mass="15318">MDPLLLVRFRWLQGPEKGLEALKISDESGIRTHALSPSGGGESREVEQGGVGREAKASLSRPTRDEAPGRRARALFPAYRSRRARTIPSSRSSLPAIALVAVHDPLLAVVVHGPSSINMRDVTVFLLDCQPPSALPSSFPASS</sequence>
<evidence type="ECO:0000313" key="2">
    <source>
        <dbReference type="EMBL" id="PPQ95689.1"/>
    </source>
</evidence>